<feature type="compositionally biased region" description="Basic and acidic residues" evidence="1">
    <location>
        <begin position="186"/>
        <end position="196"/>
    </location>
</feature>
<dbReference type="Proteomes" id="UP000267003">
    <property type="component" value="Unassembled WGS sequence"/>
</dbReference>
<comment type="caution">
    <text evidence="2">The sequence shown here is derived from an EMBL/GenBank/DDBJ whole genome shotgun (WGS) entry which is preliminary data.</text>
</comment>
<sequence>MATRFKNHGQFSTRRVCRSVWLGLLFLAASCKQPAIETKPVESPPTTDKETSGLKNPVSLEINGYNYTDLAIDSFEVNGQGGGDLSVSSSTSGGGKGTCCLGLSPGTKFPVALTLRWTRDRKRWCEKTVQLAAPVTADPRHIGVHFFPDGRIEAELTEGYPDLKLKLDRVDAGRRKPAANSVQDEQSARCRDGDDP</sequence>
<accession>A0A3A8PWA8</accession>
<dbReference type="Pfam" id="PF11745">
    <property type="entry name" value="DUF3304"/>
    <property type="match status" value="1"/>
</dbReference>
<protein>
    <submittedName>
        <fullName evidence="2">DUF3304 domain-containing protein</fullName>
    </submittedName>
</protein>
<evidence type="ECO:0000313" key="2">
    <source>
        <dbReference type="EMBL" id="RKH55764.1"/>
    </source>
</evidence>
<dbReference type="PROSITE" id="PS51257">
    <property type="entry name" value="PROKAR_LIPOPROTEIN"/>
    <property type="match status" value="1"/>
</dbReference>
<evidence type="ECO:0000313" key="3">
    <source>
        <dbReference type="Proteomes" id="UP000267003"/>
    </source>
</evidence>
<dbReference type="AlphaFoldDB" id="A0A3A8PWA8"/>
<proteinExistence type="predicted"/>
<reference evidence="3" key="1">
    <citation type="submission" date="2018-09" db="EMBL/GenBank/DDBJ databases">
        <authorList>
            <person name="Livingstone P.G."/>
            <person name="Whitworth D.E."/>
        </authorList>
    </citation>
    <scope>NUCLEOTIDE SEQUENCE [LARGE SCALE GENOMIC DNA]</scope>
    <source>
        <strain evidence="3">AB050A</strain>
    </source>
</reference>
<organism evidence="2 3">
    <name type="scientific">Corallococcus aberystwythensis</name>
    <dbReference type="NCBI Taxonomy" id="2316722"/>
    <lineage>
        <taxon>Bacteria</taxon>
        <taxon>Pseudomonadati</taxon>
        <taxon>Myxococcota</taxon>
        <taxon>Myxococcia</taxon>
        <taxon>Myxococcales</taxon>
        <taxon>Cystobacterineae</taxon>
        <taxon>Myxococcaceae</taxon>
        <taxon>Corallococcus</taxon>
    </lineage>
</organism>
<dbReference type="EMBL" id="RAWK01000314">
    <property type="protein sequence ID" value="RKH55764.1"/>
    <property type="molecule type" value="Genomic_DNA"/>
</dbReference>
<feature type="region of interest" description="Disordered" evidence="1">
    <location>
        <begin position="173"/>
        <end position="196"/>
    </location>
</feature>
<evidence type="ECO:0000256" key="1">
    <source>
        <dbReference type="SAM" id="MobiDB-lite"/>
    </source>
</evidence>
<gene>
    <name evidence="2" type="ORF">D7W81_35535</name>
</gene>
<keyword evidence="3" id="KW-1185">Reference proteome</keyword>
<dbReference type="InterPro" id="IPR021733">
    <property type="entry name" value="DUF3304"/>
</dbReference>
<name>A0A3A8PWA8_9BACT</name>